<dbReference type="InParanoid" id="F7A093"/>
<keyword evidence="13" id="KW-1185">Reference proteome</keyword>
<evidence type="ECO:0000256" key="9">
    <source>
        <dbReference type="ARBA" id="ARBA00039937"/>
    </source>
</evidence>
<feature type="coiled-coil region" evidence="10">
    <location>
        <begin position="260"/>
        <end position="291"/>
    </location>
</feature>
<evidence type="ECO:0000313" key="12">
    <source>
        <dbReference type="Ensembl" id="ENSOANP00000020868.2"/>
    </source>
</evidence>
<dbReference type="PANTHER" id="PTHR34768:SF1">
    <property type="entry name" value="COILED-COIL DOMAIN-CONTAINING PROTEIN 89"/>
    <property type="match status" value="1"/>
</dbReference>
<dbReference type="AlphaFoldDB" id="F7A093"/>
<evidence type="ECO:0000256" key="8">
    <source>
        <dbReference type="ARBA" id="ARBA00038701"/>
    </source>
</evidence>
<comment type="subcellular location">
    <subcellularLocation>
        <location evidence="2">Cytoplasm</location>
    </subcellularLocation>
    <subcellularLocation>
        <location evidence="1">Nucleus</location>
    </subcellularLocation>
</comment>
<comment type="similarity">
    <text evidence="7">Belongs to the CCDC89 family.</text>
</comment>
<feature type="compositionally biased region" description="Acidic residues" evidence="11">
    <location>
        <begin position="7"/>
        <end position="19"/>
    </location>
</feature>
<evidence type="ECO:0000256" key="7">
    <source>
        <dbReference type="ARBA" id="ARBA00038323"/>
    </source>
</evidence>
<evidence type="ECO:0000256" key="3">
    <source>
        <dbReference type="ARBA" id="ARBA00022490"/>
    </source>
</evidence>
<keyword evidence="6" id="KW-0539">Nucleus</keyword>
<dbReference type="Proteomes" id="UP000002279">
    <property type="component" value="Chromosome 20"/>
</dbReference>
<evidence type="ECO:0000256" key="11">
    <source>
        <dbReference type="SAM" id="MobiDB-lite"/>
    </source>
</evidence>
<dbReference type="PANTHER" id="PTHR34768">
    <property type="entry name" value="COILED-COIL DOMAIN-CONTAINING PROTEIN 89"/>
    <property type="match status" value="1"/>
</dbReference>
<keyword evidence="3" id="KW-0963">Cytoplasm</keyword>
<dbReference type="OMA" id="AMLCSRI"/>
<dbReference type="OrthoDB" id="10020070at2759"/>
<evidence type="ECO:0000313" key="13">
    <source>
        <dbReference type="Proteomes" id="UP000002279"/>
    </source>
</evidence>
<evidence type="ECO:0000256" key="4">
    <source>
        <dbReference type="ARBA" id="ARBA00022553"/>
    </source>
</evidence>
<feature type="region of interest" description="Disordered" evidence="11">
    <location>
        <begin position="1"/>
        <end position="20"/>
    </location>
</feature>
<dbReference type="RefSeq" id="XP_007664987.1">
    <property type="nucleotide sequence ID" value="XM_007666797.4"/>
</dbReference>
<evidence type="ECO:0000256" key="5">
    <source>
        <dbReference type="ARBA" id="ARBA00023054"/>
    </source>
</evidence>
<dbReference type="CTD" id="220388"/>
<keyword evidence="4" id="KW-0597">Phosphoprotein</keyword>
<evidence type="ECO:0000256" key="6">
    <source>
        <dbReference type="ARBA" id="ARBA00023242"/>
    </source>
</evidence>
<sequence length="348" mass="40302">MAQDEPGPGDELSEEDEELDGLKEALANLRQLSDEEKNEKALLRSRILEQSQLICILKRRADEAQERCRILDQLNSELEEERDRQVERLEAQNRLLEARFGELAANHEEMIRFMKEHKRQNARLREENELLKIQHRNHFSQALRDREAEVDQLTAREEALSKELGDLKAQYAQDAHRAQAREKELLEAQSQQACAHAGEAHSLQGQLQSLQEQHRDTLGRLEKAEELQRVQGGELRARLQALAREKEELLQLSMHRGKTLQLKQEEIGTLLEKLEAAEKARETAVDRFEREAAAVDSNLRVQDLQRQVGGIQKAYDELLLRSEAFKKHSLDLLTKERELNAKLRHLLP</sequence>
<evidence type="ECO:0000256" key="2">
    <source>
        <dbReference type="ARBA" id="ARBA00004496"/>
    </source>
</evidence>
<keyword evidence="5 10" id="KW-0175">Coiled coil</keyword>
<dbReference type="Ensembl" id="ENSOANT00000020871.2">
    <property type="protein sequence ID" value="ENSOANP00000020868.2"/>
    <property type="gene ID" value="ENSOANG00000013208.2"/>
</dbReference>
<dbReference type="Bgee" id="ENSOANG00000013208">
    <property type="expression patterns" value="Expressed in testis and 3 other cell types or tissues"/>
</dbReference>
<dbReference type="GeneTree" id="ENSGT00390000016046"/>
<proteinExistence type="inferred from homology"/>
<evidence type="ECO:0000256" key="10">
    <source>
        <dbReference type="SAM" id="Coils"/>
    </source>
</evidence>
<reference evidence="12 13" key="1">
    <citation type="journal article" date="2008" name="Nature">
        <title>Genome analysis of the platypus reveals unique signatures of evolution.</title>
        <authorList>
            <person name="Warren W.C."/>
            <person name="Hillier L.W."/>
            <person name="Marshall Graves J.A."/>
            <person name="Birney E."/>
            <person name="Ponting C.P."/>
            <person name="Grutzner F."/>
            <person name="Belov K."/>
            <person name="Miller W."/>
            <person name="Clarke L."/>
            <person name="Chinwalla A.T."/>
            <person name="Yang S.P."/>
            <person name="Heger A."/>
            <person name="Locke D.P."/>
            <person name="Miethke P."/>
            <person name="Waters P.D."/>
            <person name="Veyrunes F."/>
            <person name="Fulton L."/>
            <person name="Fulton B."/>
            <person name="Graves T."/>
            <person name="Wallis J."/>
            <person name="Puente X.S."/>
            <person name="Lopez-Otin C."/>
            <person name="Ordonez G.R."/>
            <person name="Eichler E.E."/>
            <person name="Chen L."/>
            <person name="Cheng Z."/>
            <person name="Deakin J.E."/>
            <person name="Alsop A."/>
            <person name="Thompson K."/>
            <person name="Kirby P."/>
            <person name="Papenfuss A.T."/>
            <person name="Wakefield M.J."/>
            <person name="Olender T."/>
            <person name="Lancet D."/>
            <person name="Huttley G.A."/>
            <person name="Smit A.F."/>
            <person name="Pask A."/>
            <person name="Temple-Smith P."/>
            <person name="Batzer M.A."/>
            <person name="Walker J.A."/>
            <person name="Konkel M.K."/>
            <person name="Harris R.S."/>
            <person name="Whittington C.M."/>
            <person name="Wong E.S."/>
            <person name="Gemmell N.J."/>
            <person name="Buschiazzo E."/>
            <person name="Vargas Jentzsch I.M."/>
            <person name="Merkel A."/>
            <person name="Schmitz J."/>
            <person name="Zemann A."/>
            <person name="Churakov G."/>
            <person name="Kriegs J.O."/>
            <person name="Brosius J."/>
            <person name="Murchison E.P."/>
            <person name="Sachidanandam R."/>
            <person name="Smith C."/>
            <person name="Hannon G.J."/>
            <person name="Tsend-Ayush E."/>
            <person name="McMillan D."/>
            <person name="Attenborough R."/>
            <person name="Rens W."/>
            <person name="Ferguson-Smith M."/>
            <person name="Lefevre C.M."/>
            <person name="Sharp J.A."/>
            <person name="Nicholas K.R."/>
            <person name="Ray D.A."/>
            <person name="Kube M."/>
            <person name="Reinhardt R."/>
            <person name="Pringle T.H."/>
            <person name="Taylor J."/>
            <person name="Jones R.C."/>
            <person name="Nixon B."/>
            <person name="Dacheux J.L."/>
            <person name="Niwa H."/>
            <person name="Sekita Y."/>
            <person name="Huang X."/>
            <person name="Stark A."/>
            <person name="Kheradpour P."/>
            <person name="Kellis M."/>
            <person name="Flicek P."/>
            <person name="Chen Y."/>
            <person name="Webber C."/>
            <person name="Hardison R."/>
            <person name="Nelson J."/>
            <person name="Hallsworth-Pepin K."/>
            <person name="Delehaunty K."/>
            <person name="Markovic C."/>
            <person name="Minx P."/>
            <person name="Feng Y."/>
            <person name="Kremitzki C."/>
            <person name="Mitreva M."/>
            <person name="Glasscock J."/>
            <person name="Wylie T."/>
            <person name="Wohldmann P."/>
            <person name="Thiru P."/>
            <person name="Nhan M.N."/>
            <person name="Pohl C.S."/>
            <person name="Smith S.M."/>
            <person name="Hou S."/>
            <person name="Nefedov M."/>
            <person name="de Jong P.J."/>
            <person name="Renfree M.B."/>
            <person name="Mardis E.R."/>
            <person name="Wilson R.K."/>
        </authorList>
    </citation>
    <scope>NUCLEOTIDE SEQUENCE [LARGE SCALE GENOMIC DNA]</scope>
    <source>
        <strain evidence="12 13">Glennie</strain>
    </source>
</reference>
<dbReference type="GeneID" id="100082102"/>
<dbReference type="FunCoup" id="F7A093">
    <property type="interactions" value="19"/>
</dbReference>
<gene>
    <name evidence="12" type="primary">CCDC89</name>
</gene>
<dbReference type="InterPro" id="IPR043450">
    <property type="entry name" value="CCDC89-like"/>
</dbReference>
<comment type="subunit">
    <text evidence="8">Interacts with HEY1.</text>
</comment>
<reference evidence="12" key="2">
    <citation type="submission" date="2025-08" db="UniProtKB">
        <authorList>
            <consortium name="Ensembl"/>
        </authorList>
    </citation>
    <scope>IDENTIFICATION</scope>
    <source>
        <strain evidence="12">Glennie</strain>
    </source>
</reference>
<dbReference type="GO" id="GO:0005737">
    <property type="term" value="C:cytoplasm"/>
    <property type="evidence" value="ECO:0007669"/>
    <property type="project" value="UniProtKB-SubCell"/>
</dbReference>
<evidence type="ECO:0000256" key="1">
    <source>
        <dbReference type="ARBA" id="ARBA00004123"/>
    </source>
</evidence>
<protein>
    <recommendedName>
        <fullName evidence="9">Coiled-coil domain-containing protein 89</fullName>
    </recommendedName>
</protein>
<reference evidence="12" key="3">
    <citation type="submission" date="2025-09" db="UniProtKB">
        <authorList>
            <consortium name="Ensembl"/>
        </authorList>
    </citation>
    <scope>IDENTIFICATION</scope>
    <source>
        <strain evidence="12">Glennie</strain>
    </source>
</reference>
<accession>F7A093</accession>
<dbReference type="GO" id="GO:0005634">
    <property type="term" value="C:nucleus"/>
    <property type="evidence" value="ECO:0007669"/>
    <property type="project" value="UniProtKB-SubCell"/>
</dbReference>
<dbReference type="KEGG" id="oaa:100082102"/>
<name>F7A093_ORNAN</name>
<organism evidence="12 13">
    <name type="scientific">Ornithorhynchus anatinus</name>
    <name type="common">Duckbill platypus</name>
    <dbReference type="NCBI Taxonomy" id="9258"/>
    <lineage>
        <taxon>Eukaryota</taxon>
        <taxon>Metazoa</taxon>
        <taxon>Chordata</taxon>
        <taxon>Craniata</taxon>
        <taxon>Vertebrata</taxon>
        <taxon>Euteleostomi</taxon>
        <taxon>Mammalia</taxon>
        <taxon>Monotremata</taxon>
        <taxon>Ornithorhynchidae</taxon>
        <taxon>Ornithorhynchus</taxon>
    </lineage>
</organism>